<dbReference type="Gene3D" id="1.10.260.40">
    <property type="entry name" value="lambda repressor-like DNA-binding domains"/>
    <property type="match status" value="1"/>
</dbReference>
<dbReference type="GO" id="GO:0003677">
    <property type="term" value="F:DNA binding"/>
    <property type="evidence" value="ECO:0007669"/>
    <property type="project" value="UniProtKB-KW"/>
</dbReference>
<dbReference type="PROSITE" id="PS50943">
    <property type="entry name" value="HTH_CROC1"/>
    <property type="match status" value="1"/>
</dbReference>
<evidence type="ECO:0000256" key="1">
    <source>
        <dbReference type="ARBA" id="ARBA00023125"/>
    </source>
</evidence>
<sequence length="153" mass="16512">MISDKLAALRRRAGKSQQEVAAAIGVSRQTVSNWELGQGSPALDKAAELARLYGVTIDDLVSDEVDVVSTGRDRRVRDLHVLRAFIGKTALIACAGDGGVLEDAEVLDISDGWMRVACTVKRSRLGSPKVERERVVRLIDIRDIEGIATGTEA</sequence>
<dbReference type="SMART" id="SM00530">
    <property type="entry name" value="HTH_XRE"/>
    <property type="match status" value="1"/>
</dbReference>
<dbReference type="AlphaFoldDB" id="A0AAW7JNU1"/>
<evidence type="ECO:0000313" key="4">
    <source>
        <dbReference type="Proteomes" id="UP001168505"/>
    </source>
</evidence>
<feature type="domain" description="HTH cro/C1-type" evidence="2">
    <location>
        <begin position="6"/>
        <end position="60"/>
    </location>
</feature>
<dbReference type="InterPro" id="IPR010982">
    <property type="entry name" value="Lambda_DNA-bd_dom_sf"/>
</dbReference>
<dbReference type="Proteomes" id="UP001168505">
    <property type="component" value="Unassembled WGS sequence"/>
</dbReference>
<dbReference type="PANTHER" id="PTHR46558:SF4">
    <property type="entry name" value="DNA-BIDING PHAGE PROTEIN"/>
    <property type="match status" value="1"/>
</dbReference>
<keyword evidence="1" id="KW-0238">DNA-binding</keyword>
<dbReference type="Pfam" id="PF01381">
    <property type="entry name" value="HTH_3"/>
    <property type="match status" value="1"/>
</dbReference>
<dbReference type="RefSeq" id="WP_289826597.1">
    <property type="nucleotide sequence ID" value="NZ_JAUEIR010000001.1"/>
</dbReference>
<reference evidence="3" key="2">
    <citation type="submission" date="2023-08" db="EMBL/GenBank/DDBJ databases">
        <title>Identification and characterization of horizontal gene transfer across gut microbiota members of farm animals based on homology search.</title>
        <authorList>
            <person name="Schwarzerova J."/>
            <person name="Nykrynova M."/>
            <person name="Jureckova K."/>
            <person name="Cejkova D."/>
            <person name="Rychlik I."/>
        </authorList>
    </citation>
    <scope>NUCLEOTIDE SEQUENCE</scope>
    <source>
        <strain evidence="3">15_COKtk</strain>
    </source>
</reference>
<comment type="caution">
    <text evidence="3">The sequence shown here is derived from an EMBL/GenBank/DDBJ whole genome shotgun (WGS) entry which is preliminary data.</text>
</comment>
<organism evidence="3 4">
    <name type="scientific">Collinsella ihumii</name>
    <dbReference type="NCBI Taxonomy" id="1720204"/>
    <lineage>
        <taxon>Bacteria</taxon>
        <taxon>Bacillati</taxon>
        <taxon>Actinomycetota</taxon>
        <taxon>Coriobacteriia</taxon>
        <taxon>Coriobacteriales</taxon>
        <taxon>Coriobacteriaceae</taxon>
        <taxon>Collinsella</taxon>
    </lineage>
</organism>
<proteinExistence type="predicted"/>
<evidence type="ECO:0000313" key="3">
    <source>
        <dbReference type="EMBL" id="MDN0068499.1"/>
    </source>
</evidence>
<gene>
    <name evidence="3" type="ORF">QVN40_02130</name>
</gene>
<reference evidence="3" key="1">
    <citation type="submission" date="2023-06" db="EMBL/GenBank/DDBJ databases">
        <authorList>
            <person name="Zeman M."/>
            <person name="Kubasova T."/>
            <person name="Jahodarova E."/>
            <person name="Nykrynova M."/>
            <person name="Rychlik I."/>
        </authorList>
    </citation>
    <scope>NUCLEOTIDE SEQUENCE</scope>
    <source>
        <strain evidence="3">15_COKtk</strain>
    </source>
</reference>
<dbReference type="InterPro" id="IPR001387">
    <property type="entry name" value="Cro/C1-type_HTH"/>
</dbReference>
<dbReference type="SUPFAM" id="SSF47413">
    <property type="entry name" value="lambda repressor-like DNA-binding domains"/>
    <property type="match status" value="1"/>
</dbReference>
<evidence type="ECO:0000259" key="2">
    <source>
        <dbReference type="PROSITE" id="PS50943"/>
    </source>
</evidence>
<name>A0AAW7JNU1_9ACTN</name>
<dbReference type="CDD" id="cd00093">
    <property type="entry name" value="HTH_XRE"/>
    <property type="match status" value="1"/>
</dbReference>
<dbReference type="EMBL" id="JAUEIR010000001">
    <property type="protein sequence ID" value="MDN0068499.1"/>
    <property type="molecule type" value="Genomic_DNA"/>
</dbReference>
<accession>A0AAW7JNU1</accession>
<dbReference type="PANTHER" id="PTHR46558">
    <property type="entry name" value="TRACRIPTIONAL REGULATORY PROTEIN-RELATED-RELATED"/>
    <property type="match status" value="1"/>
</dbReference>
<protein>
    <submittedName>
        <fullName evidence="3">Helix-turn-helix transcriptional regulator</fullName>
    </submittedName>
</protein>